<dbReference type="PANTHER" id="PTHR10361">
    <property type="entry name" value="SODIUM-BILE ACID COTRANSPORTER"/>
    <property type="match status" value="1"/>
</dbReference>
<comment type="caution">
    <text evidence="6">The sequence shown here is derived from an EMBL/GenBank/DDBJ whole genome shotgun (WGS) entry which is preliminary data.</text>
</comment>
<dbReference type="RefSeq" id="WP_283175392.1">
    <property type="nucleotide sequence ID" value="NZ_JAPNOA010000059.1"/>
</dbReference>
<evidence type="ECO:0000313" key="6">
    <source>
        <dbReference type="EMBL" id="MCY0967185.1"/>
    </source>
</evidence>
<evidence type="ECO:0000313" key="7">
    <source>
        <dbReference type="Proteomes" id="UP001150830"/>
    </source>
</evidence>
<dbReference type="EMBL" id="JAPNOA010000059">
    <property type="protein sequence ID" value="MCY0967185.1"/>
    <property type="molecule type" value="Genomic_DNA"/>
</dbReference>
<feature type="transmembrane region" description="Helical" evidence="5">
    <location>
        <begin position="152"/>
        <end position="176"/>
    </location>
</feature>
<feature type="transmembrane region" description="Helical" evidence="5">
    <location>
        <begin position="215"/>
        <end position="236"/>
    </location>
</feature>
<dbReference type="Proteomes" id="UP001150830">
    <property type="component" value="Unassembled WGS sequence"/>
</dbReference>
<dbReference type="PANTHER" id="PTHR10361:SF28">
    <property type="entry name" value="P3 PROTEIN-RELATED"/>
    <property type="match status" value="1"/>
</dbReference>
<evidence type="ECO:0000256" key="3">
    <source>
        <dbReference type="ARBA" id="ARBA00022989"/>
    </source>
</evidence>
<dbReference type="AlphaFoldDB" id="A0A9X3EH98"/>
<feature type="transmembrane region" description="Helical" evidence="5">
    <location>
        <begin position="62"/>
        <end position="85"/>
    </location>
</feature>
<evidence type="ECO:0000256" key="2">
    <source>
        <dbReference type="ARBA" id="ARBA00022692"/>
    </source>
</evidence>
<evidence type="ECO:0000256" key="4">
    <source>
        <dbReference type="ARBA" id="ARBA00023136"/>
    </source>
</evidence>
<feature type="transmembrane region" description="Helical" evidence="5">
    <location>
        <begin position="29"/>
        <end position="50"/>
    </location>
</feature>
<organism evidence="6 7">
    <name type="scientific">Parathalassolituus penaei</name>
    <dbReference type="NCBI Taxonomy" id="2997323"/>
    <lineage>
        <taxon>Bacteria</taxon>
        <taxon>Pseudomonadati</taxon>
        <taxon>Pseudomonadota</taxon>
        <taxon>Gammaproteobacteria</taxon>
        <taxon>Oceanospirillales</taxon>
        <taxon>Oceanospirillaceae</taxon>
        <taxon>Parathalassolituus</taxon>
    </lineage>
</organism>
<feature type="transmembrane region" description="Helical" evidence="5">
    <location>
        <begin position="91"/>
        <end position="113"/>
    </location>
</feature>
<keyword evidence="3 5" id="KW-1133">Transmembrane helix</keyword>
<dbReference type="Gene3D" id="1.20.1530.20">
    <property type="match status" value="1"/>
</dbReference>
<dbReference type="InterPro" id="IPR002657">
    <property type="entry name" value="BilAc:Na_symport/Acr3"/>
</dbReference>
<comment type="subcellular location">
    <subcellularLocation>
        <location evidence="1">Membrane</location>
        <topology evidence="1">Multi-pass membrane protein</topology>
    </subcellularLocation>
</comment>
<proteinExistence type="predicted"/>
<dbReference type="InterPro" id="IPR038770">
    <property type="entry name" value="Na+/solute_symporter_sf"/>
</dbReference>
<feature type="transmembrane region" description="Helical" evidence="5">
    <location>
        <begin position="120"/>
        <end position="140"/>
    </location>
</feature>
<accession>A0A9X3EH98</accession>
<gene>
    <name evidence="6" type="ORF">OUO13_18565</name>
</gene>
<dbReference type="InterPro" id="IPR004710">
    <property type="entry name" value="Bilac:Na_transpt"/>
</dbReference>
<dbReference type="GO" id="GO:0016020">
    <property type="term" value="C:membrane"/>
    <property type="evidence" value="ECO:0007669"/>
    <property type="project" value="UniProtKB-SubCell"/>
</dbReference>
<keyword evidence="4 5" id="KW-0472">Membrane</keyword>
<feature type="transmembrane region" description="Helical" evidence="5">
    <location>
        <begin position="280"/>
        <end position="297"/>
    </location>
</feature>
<reference evidence="6" key="1">
    <citation type="submission" date="2022-11" db="EMBL/GenBank/DDBJ databases">
        <title>Parathalassolutuus dongxingensis gen. nov., sp. nov., a novel member of family Oceanospirillaceae isolated from a coastal shrimp pond in Guangxi, China.</title>
        <authorList>
            <person name="Chen H."/>
        </authorList>
    </citation>
    <scope>NUCLEOTIDE SEQUENCE</scope>
    <source>
        <strain evidence="6">G-43</strain>
    </source>
</reference>
<name>A0A9X3EH98_9GAMM</name>
<protein>
    <submittedName>
        <fullName evidence="6">Bile acid:sodium symporter</fullName>
    </submittedName>
</protein>
<feature type="transmembrane region" description="Helical" evidence="5">
    <location>
        <begin position="183"/>
        <end position="203"/>
    </location>
</feature>
<evidence type="ECO:0000256" key="5">
    <source>
        <dbReference type="SAM" id="Phobius"/>
    </source>
</evidence>
<feature type="transmembrane region" description="Helical" evidence="5">
    <location>
        <begin position="248"/>
        <end position="268"/>
    </location>
</feature>
<keyword evidence="7" id="KW-1185">Reference proteome</keyword>
<evidence type="ECO:0000256" key="1">
    <source>
        <dbReference type="ARBA" id="ARBA00004141"/>
    </source>
</evidence>
<sequence length="320" mass="34927">MISLQLLFPLLALAFTILAWLTPDALLAWEYSTPTLLLILMFILGLNLRLQDFQRVLRKPERMAIGVVLQFILMPLSGWLLSLAIPLTNSYQVGLLLTATASASLLAPAFVFLASGDLALAIAITVLGNLWGIIISPWLIPFSTGLTVELQPSALLIATLLPVLVLVSGMFCQYWLPDIRQRLHSYMPAAVISLLLAMMAIQTASLVDMVSVVPVSVWLAVILLNLTGLGAAFLICRHKGMTIAEQRTVSLQTGLQAALQTAALANQISGLDASLVPSTLVIWQSLSAAMLAGFWYWQTQQQIRQIRRNQSVSTFEPGQH</sequence>
<dbReference type="Pfam" id="PF01758">
    <property type="entry name" value="SBF"/>
    <property type="match status" value="1"/>
</dbReference>
<keyword evidence="2 5" id="KW-0812">Transmembrane</keyword>